<evidence type="ECO:0000313" key="2">
    <source>
        <dbReference type="Proteomes" id="UP000178372"/>
    </source>
</evidence>
<dbReference type="AlphaFoldDB" id="A0A1F7GB54"/>
<reference evidence="1 2" key="1">
    <citation type="journal article" date="2016" name="Nat. Commun.">
        <title>Thousands of microbial genomes shed light on interconnected biogeochemical processes in an aquifer system.</title>
        <authorList>
            <person name="Anantharaman K."/>
            <person name="Brown C.T."/>
            <person name="Hug L.A."/>
            <person name="Sharon I."/>
            <person name="Castelle C.J."/>
            <person name="Probst A.J."/>
            <person name="Thomas B.C."/>
            <person name="Singh A."/>
            <person name="Wilkins M.J."/>
            <person name="Karaoz U."/>
            <person name="Brodie E.L."/>
            <person name="Williams K.H."/>
            <person name="Hubbard S.S."/>
            <person name="Banfield J.F."/>
        </authorList>
    </citation>
    <scope>NUCLEOTIDE SEQUENCE [LARGE SCALE GENOMIC DNA]</scope>
</reference>
<evidence type="ECO:0000313" key="1">
    <source>
        <dbReference type="EMBL" id="OGK16139.1"/>
    </source>
</evidence>
<dbReference type="EMBL" id="MFZF01000020">
    <property type="protein sequence ID" value="OGK16139.1"/>
    <property type="molecule type" value="Genomic_DNA"/>
</dbReference>
<dbReference type="Proteomes" id="UP000178372">
    <property type="component" value="Unassembled WGS sequence"/>
</dbReference>
<sequence length="247" mass="28282">MARKIFIGIGVLFSIFILLFVLSQNQPPPLLTTNFVNLDKIERISRFRSCAGHVTVPQNNREQRRNMKHYFWIKKSITTNDKPVEIYAPYNGFVSVLRSDSNEGLEGEIALVPKDVFVFLPPIGRWTFSVQHINVRQDLKRGKEVKAGELLGTATIRGEGGGSFDIVYAKFAPTLKKIDNWTDPFIDLDSVFNHMSDSVFAQYQKKGVATKDDIVMLKEQRDQNLCQYQNGGPYFENQEDPDNWVIF</sequence>
<comment type="caution">
    <text evidence="1">The sequence shown here is derived from an EMBL/GenBank/DDBJ whole genome shotgun (WGS) entry which is preliminary data.</text>
</comment>
<organism evidence="1 2">
    <name type="scientific">Candidatus Roizmanbacteria bacterium RIFCSPHIGHO2_01_FULL_39_12b</name>
    <dbReference type="NCBI Taxonomy" id="1802030"/>
    <lineage>
        <taxon>Bacteria</taxon>
        <taxon>Candidatus Roizmaniibacteriota</taxon>
    </lineage>
</organism>
<name>A0A1F7GB54_9BACT</name>
<gene>
    <name evidence="1" type="ORF">A2690_01735</name>
</gene>
<protein>
    <submittedName>
        <fullName evidence="1">Uncharacterized protein</fullName>
    </submittedName>
</protein>
<accession>A0A1F7GB54</accession>
<proteinExistence type="predicted"/>